<feature type="domain" description="Arginyl tRNA synthetase N-terminal" evidence="13">
    <location>
        <begin position="4"/>
        <end position="93"/>
    </location>
</feature>
<dbReference type="NCBIfam" id="TIGR00456">
    <property type="entry name" value="argS"/>
    <property type="match status" value="1"/>
</dbReference>
<dbReference type="GO" id="GO:0006420">
    <property type="term" value="P:arginyl-tRNA aminoacylation"/>
    <property type="evidence" value="ECO:0007669"/>
    <property type="project" value="UniProtKB-UniRule"/>
</dbReference>
<feature type="domain" description="DALR anticodon binding" evidence="12">
    <location>
        <begin position="420"/>
        <end position="537"/>
    </location>
</feature>
<dbReference type="PANTHER" id="PTHR11956">
    <property type="entry name" value="ARGINYL-TRNA SYNTHETASE"/>
    <property type="match status" value="1"/>
</dbReference>
<evidence type="ECO:0000256" key="9">
    <source>
        <dbReference type="ARBA" id="ARBA00049339"/>
    </source>
</evidence>
<reference evidence="14 15" key="1">
    <citation type="journal article" date="2016" name="Nat. Commun.">
        <title>Thousands of microbial genomes shed light on interconnected biogeochemical processes in an aquifer system.</title>
        <authorList>
            <person name="Anantharaman K."/>
            <person name="Brown C.T."/>
            <person name="Hug L.A."/>
            <person name="Sharon I."/>
            <person name="Castelle C.J."/>
            <person name="Probst A.J."/>
            <person name="Thomas B.C."/>
            <person name="Singh A."/>
            <person name="Wilkins M.J."/>
            <person name="Karaoz U."/>
            <person name="Brodie E.L."/>
            <person name="Williams K.H."/>
            <person name="Hubbard S.S."/>
            <person name="Banfield J.F."/>
        </authorList>
    </citation>
    <scope>NUCLEOTIDE SEQUENCE [LARGE SCALE GENOMIC DNA]</scope>
</reference>
<keyword evidence="6 10" id="KW-0067">ATP-binding</keyword>
<comment type="subcellular location">
    <subcellularLocation>
        <location evidence="1 10">Cytoplasm</location>
    </subcellularLocation>
</comment>
<gene>
    <name evidence="10" type="primary">argS</name>
    <name evidence="14" type="ORF">A3B92_01135</name>
</gene>
<evidence type="ECO:0000313" key="14">
    <source>
        <dbReference type="EMBL" id="OGY64133.1"/>
    </source>
</evidence>
<dbReference type="AlphaFoldDB" id="A0A1G1ZHR9"/>
<dbReference type="Pfam" id="PF05746">
    <property type="entry name" value="DALR_1"/>
    <property type="match status" value="1"/>
</dbReference>
<name>A0A1G1ZHR9_9BACT</name>
<dbReference type="CDD" id="cd00671">
    <property type="entry name" value="ArgRS_core"/>
    <property type="match status" value="1"/>
</dbReference>
<dbReference type="Proteomes" id="UP000177960">
    <property type="component" value="Unassembled WGS sequence"/>
</dbReference>
<dbReference type="InterPro" id="IPR005148">
    <property type="entry name" value="Arg-tRNA-synth_N"/>
</dbReference>
<keyword evidence="8 10" id="KW-0030">Aminoacyl-tRNA synthetase</keyword>
<comment type="subunit">
    <text evidence="10">Monomer.</text>
</comment>
<evidence type="ECO:0000313" key="15">
    <source>
        <dbReference type="Proteomes" id="UP000177960"/>
    </source>
</evidence>
<dbReference type="SUPFAM" id="SSF55190">
    <property type="entry name" value="Arginyl-tRNA synthetase (ArgRS), N-terminal 'additional' domain"/>
    <property type="match status" value="1"/>
</dbReference>
<dbReference type="Pfam" id="PF00750">
    <property type="entry name" value="tRNA-synt_1d"/>
    <property type="match status" value="1"/>
</dbReference>
<comment type="catalytic activity">
    <reaction evidence="9 10">
        <text>tRNA(Arg) + L-arginine + ATP = L-arginyl-tRNA(Arg) + AMP + diphosphate</text>
        <dbReference type="Rhea" id="RHEA:20301"/>
        <dbReference type="Rhea" id="RHEA-COMP:9658"/>
        <dbReference type="Rhea" id="RHEA-COMP:9673"/>
        <dbReference type="ChEBI" id="CHEBI:30616"/>
        <dbReference type="ChEBI" id="CHEBI:32682"/>
        <dbReference type="ChEBI" id="CHEBI:33019"/>
        <dbReference type="ChEBI" id="CHEBI:78442"/>
        <dbReference type="ChEBI" id="CHEBI:78513"/>
        <dbReference type="ChEBI" id="CHEBI:456215"/>
        <dbReference type="EC" id="6.1.1.19"/>
    </reaction>
</comment>
<comment type="similarity">
    <text evidence="2 10 11">Belongs to the class-I aminoacyl-tRNA synthetase family.</text>
</comment>
<dbReference type="Gene3D" id="3.30.1360.70">
    <property type="entry name" value="Arginyl tRNA synthetase N-terminal domain"/>
    <property type="match status" value="1"/>
</dbReference>
<dbReference type="GO" id="GO:0005524">
    <property type="term" value="F:ATP binding"/>
    <property type="evidence" value="ECO:0007669"/>
    <property type="project" value="UniProtKB-UniRule"/>
</dbReference>
<dbReference type="EC" id="6.1.1.19" evidence="10"/>
<keyword evidence="4 10" id="KW-0436">Ligase</keyword>
<protein>
    <recommendedName>
        <fullName evidence="10">Arginine--tRNA ligase</fullName>
        <ecNumber evidence="10">6.1.1.19</ecNumber>
    </recommendedName>
    <alternativeName>
        <fullName evidence="10">Arginyl-tRNA synthetase</fullName>
        <shortName evidence="10">ArgRS</shortName>
    </alternativeName>
</protein>
<evidence type="ECO:0000256" key="11">
    <source>
        <dbReference type="RuleBase" id="RU363038"/>
    </source>
</evidence>
<dbReference type="InterPro" id="IPR036695">
    <property type="entry name" value="Arg-tRNA-synth_N_sf"/>
</dbReference>
<dbReference type="SUPFAM" id="SSF52374">
    <property type="entry name" value="Nucleotidylyl transferase"/>
    <property type="match status" value="1"/>
</dbReference>
<evidence type="ECO:0000256" key="1">
    <source>
        <dbReference type="ARBA" id="ARBA00004496"/>
    </source>
</evidence>
<organism evidence="14 15">
    <name type="scientific">Candidatus Harrisonbacteria bacterium RIFCSPHIGHO2_02_FULL_42_16</name>
    <dbReference type="NCBI Taxonomy" id="1798404"/>
    <lineage>
        <taxon>Bacteria</taxon>
        <taxon>Candidatus Harrisoniibacteriota</taxon>
    </lineage>
</organism>
<dbReference type="SMART" id="SM01016">
    <property type="entry name" value="Arg_tRNA_synt_N"/>
    <property type="match status" value="1"/>
</dbReference>
<dbReference type="PANTHER" id="PTHR11956:SF5">
    <property type="entry name" value="ARGININE--TRNA LIGASE, CYTOPLASMIC"/>
    <property type="match status" value="1"/>
</dbReference>
<evidence type="ECO:0000256" key="10">
    <source>
        <dbReference type="HAMAP-Rule" id="MF_00123"/>
    </source>
</evidence>
<dbReference type="SMART" id="SM00836">
    <property type="entry name" value="DALR_1"/>
    <property type="match status" value="1"/>
</dbReference>
<dbReference type="FunFam" id="1.10.730.10:FF:000008">
    <property type="entry name" value="Arginine--tRNA ligase"/>
    <property type="match status" value="1"/>
</dbReference>
<evidence type="ECO:0000256" key="5">
    <source>
        <dbReference type="ARBA" id="ARBA00022741"/>
    </source>
</evidence>
<sequence>MMIEQIKNQLQKAIKEKIGIEVFASEKENFGHYSTNMAFKFTPTNKASSGMAGKTPFEIAKEIASKLSSPPTSSKSIFAKIEAVSPGFVNFWLKPEILQNELKAILKQKNKYGSLKHQTPNTKHRTINLEFVSANPTGPLTMANGRAGFYGDVLANVLENSGHKVTREYYINDAGNQIKLLGESILAAEGKIPWKDEYYKGEYVKDLVKSLKLKVKNYDGEKIGKEAAKILFKEIKKSLKNAGIKHDIWFSEDKNLHKKGELKKTLKFLKGKKVVYEKDGAMWLKDAVLIKSDGNPTYFLADLAYHYDKFLKRKFDLAIDIWGADHHGYKARMESGIRALGVKPKRLKILITQLVRLISKGKEVKMSKRAGEFVTLDDLLKEVGLDAARFFFLMHSLDTHMDFDMDLAKERSQKNPVYYVQYAFVRCLHILRKATSDKRQATNNNLKMLNSITEIKLMLELMKFPDVLAQTVKDYQVHRLTEYAARLARSFHNFYEKERVIDAEPETAQARLALVSATKIALENLFSILGISKPKKM</sequence>
<dbReference type="InterPro" id="IPR008909">
    <property type="entry name" value="DALR_anticod-bd"/>
</dbReference>
<keyword evidence="5 10" id="KW-0547">Nucleotide-binding</keyword>
<dbReference type="SUPFAM" id="SSF47323">
    <property type="entry name" value="Anticodon-binding domain of a subclass of class I aminoacyl-tRNA synthetases"/>
    <property type="match status" value="1"/>
</dbReference>
<dbReference type="PRINTS" id="PR01038">
    <property type="entry name" value="TRNASYNTHARG"/>
</dbReference>
<accession>A0A1G1ZHR9</accession>
<evidence type="ECO:0000256" key="4">
    <source>
        <dbReference type="ARBA" id="ARBA00022598"/>
    </source>
</evidence>
<evidence type="ECO:0000256" key="7">
    <source>
        <dbReference type="ARBA" id="ARBA00022917"/>
    </source>
</evidence>
<feature type="short sequence motif" description="'HIGH' region" evidence="10">
    <location>
        <begin position="134"/>
        <end position="144"/>
    </location>
</feature>
<dbReference type="HAMAP" id="MF_00123">
    <property type="entry name" value="Arg_tRNA_synth"/>
    <property type="match status" value="1"/>
</dbReference>
<dbReference type="STRING" id="1798404.A3B92_01135"/>
<evidence type="ECO:0000259" key="13">
    <source>
        <dbReference type="SMART" id="SM01016"/>
    </source>
</evidence>
<evidence type="ECO:0000256" key="6">
    <source>
        <dbReference type="ARBA" id="ARBA00022840"/>
    </source>
</evidence>
<dbReference type="InterPro" id="IPR035684">
    <property type="entry name" value="ArgRS_core"/>
</dbReference>
<dbReference type="GO" id="GO:0005737">
    <property type="term" value="C:cytoplasm"/>
    <property type="evidence" value="ECO:0007669"/>
    <property type="project" value="UniProtKB-SubCell"/>
</dbReference>
<keyword evidence="3 10" id="KW-0963">Cytoplasm</keyword>
<evidence type="ECO:0000256" key="8">
    <source>
        <dbReference type="ARBA" id="ARBA00023146"/>
    </source>
</evidence>
<dbReference type="EMBL" id="MHJG01000009">
    <property type="protein sequence ID" value="OGY64133.1"/>
    <property type="molecule type" value="Genomic_DNA"/>
</dbReference>
<dbReference type="InterPro" id="IPR009080">
    <property type="entry name" value="tRNAsynth_Ia_anticodon-bd"/>
</dbReference>
<dbReference type="InterPro" id="IPR014729">
    <property type="entry name" value="Rossmann-like_a/b/a_fold"/>
</dbReference>
<dbReference type="InterPro" id="IPR001278">
    <property type="entry name" value="Arg-tRNA-ligase"/>
</dbReference>
<dbReference type="GO" id="GO:0004814">
    <property type="term" value="F:arginine-tRNA ligase activity"/>
    <property type="evidence" value="ECO:0007669"/>
    <property type="project" value="UniProtKB-UniRule"/>
</dbReference>
<proteinExistence type="inferred from homology"/>
<evidence type="ECO:0000259" key="12">
    <source>
        <dbReference type="SMART" id="SM00836"/>
    </source>
</evidence>
<evidence type="ECO:0000256" key="3">
    <source>
        <dbReference type="ARBA" id="ARBA00022490"/>
    </source>
</evidence>
<evidence type="ECO:0000256" key="2">
    <source>
        <dbReference type="ARBA" id="ARBA00005594"/>
    </source>
</evidence>
<dbReference type="Gene3D" id="3.40.50.620">
    <property type="entry name" value="HUPs"/>
    <property type="match status" value="1"/>
</dbReference>
<comment type="caution">
    <text evidence="14">The sequence shown here is derived from an EMBL/GenBank/DDBJ whole genome shotgun (WGS) entry which is preliminary data.</text>
</comment>
<dbReference type="Pfam" id="PF03485">
    <property type="entry name" value="Arg_tRNA_synt_N"/>
    <property type="match status" value="1"/>
</dbReference>
<keyword evidence="7 10" id="KW-0648">Protein biosynthesis</keyword>
<dbReference type="Gene3D" id="1.10.730.10">
    <property type="entry name" value="Isoleucyl-tRNA Synthetase, Domain 1"/>
    <property type="match status" value="1"/>
</dbReference>